<accession>A0A5J4XC11</accession>
<feature type="compositionally biased region" description="Polar residues" evidence="1">
    <location>
        <begin position="1"/>
        <end position="11"/>
    </location>
</feature>
<comment type="caution">
    <text evidence="2">The sequence shown here is derived from an EMBL/GenBank/DDBJ whole genome shotgun (WGS) entry which is preliminary data.</text>
</comment>
<sequence>MSQRDTPTPTLISRDGPDKEPRDRDNMINKELRGNSSQFPETLIYPCQRSLFQSSSHATDSYTRLDDDFVEDKGCEVYVNEQTGEVQVRFRGIPKTIVKDLRLFSIQTNVLQDYQFWEFESDKEMKLWVACIQADAALIKNGRLLNVIRASQGKTQTFRDIDIDLPVPSGGLQMHPVKCKREQDGIHEIRVLNPLQAQFQAQRQIYSKFNSIQDQQIAQDLISTFEGLLKQESSKLDVLNYQLLPILRQKLFDEISWKVANTIFPMPQAPHALTEEGPAYARMTLESTSAVTQGIAGTIHEIAQGNTEHLVGKMFKLLESFLVAVGDAQQERKSRLRGISQGITTEDVLSKHSKEKFKKSGKHIQINQRRFGDQIEQSSGFRRGRIRSSKRKFQYRPRRAFKKEFKFKRQDKTRSNDLDDKYNPRFYNQCNITSSYISRCQFIQSQSQPVITVQGLLINKNESFAFDLANEGDGAVRRDSLAFDPANEGDGAVRQKSLVFDPANERDGAVSRESLTFDLTNEGDGALRRESLAFNPANEGVEAVLVESLAFDPANE</sequence>
<reference evidence="2 3" key="1">
    <citation type="submission" date="2019-03" db="EMBL/GenBank/DDBJ databases">
        <title>Single cell metagenomics reveals metabolic interactions within the superorganism composed of flagellate Streblomastix strix and complex community of Bacteroidetes bacteria on its surface.</title>
        <authorList>
            <person name="Treitli S.C."/>
            <person name="Kolisko M."/>
            <person name="Husnik F."/>
            <person name="Keeling P."/>
            <person name="Hampl V."/>
        </authorList>
    </citation>
    <scope>NUCLEOTIDE SEQUENCE [LARGE SCALE GENOMIC DNA]</scope>
    <source>
        <strain evidence="2">ST1C</strain>
    </source>
</reference>
<feature type="compositionally biased region" description="Basic and acidic residues" evidence="1">
    <location>
        <begin position="15"/>
        <end position="33"/>
    </location>
</feature>
<evidence type="ECO:0000256" key="1">
    <source>
        <dbReference type="SAM" id="MobiDB-lite"/>
    </source>
</evidence>
<dbReference type="EMBL" id="SNRW01000030">
    <property type="protein sequence ID" value="KAA6404085.1"/>
    <property type="molecule type" value="Genomic_DNA"/>
</dbReference>
<feature type="region of interest" description="Disordered" evidence="1">
    <location>
        <begin position="1"/>
        <end position="33"/>
    </location>
</feature>
<dbReference type="AlphaFoldDB" id="A0A5J4XC11"/>
<protein>
    <submittedName>
        <fullName evidence="2">Uncharacterized protein</fullName>
    </submittedName>
</protein>
<gene>
    <name evidence="2" type="ORF">EZS28_000387</name>
</gene>
<name>A0A5J4XC11_9EUKA</name>
<dbReference type="Proteomes" id="UP000324800">
    <property type="component" value="Unassembled WGS sequence"/>
</dbReference>
<evidence type="ECO:0000313" key="2">
    <source>
        <dbReference type="EMBL" id="KAA6404085.1"/>
    </source>
</evidence>
<organism evidence="2 3">
    <name type="scientific">Streblomastix strix</name>
    <dbReference type="NCBI Taxonomy" id="222440"/>
    <lineage>
        <taxon>Eukaryota</taxon>
        <taxon>Metamonada</taxon>
        <taxon>Preaxostyla</taxon>
        <taxon>Oxymonadida</taxon>
        <taxon>Streblomastigidae</taxon>
        <taxon>Streblomastix</taxon>
    </lineage>
</organism>
<proteinExistence type="predicted"/>
<evidence type="ECO:0000313" key="3">
    <source>
        <dbReference type="Proteomes" id="UP000324800"/>
    </source>
</evidence>